<protein>
    <submittedName>
        <fullName evidence="2">DUF3515 domain-containing protein</fullName>
    </submittedName>
</protein>
<keyword evidence="1" id="KW-0732">Signal</keyword>
<gene>
    <name evidence="2" type="ORF">ACFFV7_06430</name>
</gene>
<organism evidence="2 3">
    <name type="scientific">Nonomuraea spiralis</name>
    <dbReference type="NCBI Taxonomy" id="46182"/>
    <lineage>
        <taxon>Bacteria</taxon>
        <taxon>Bacillati</taxon>
        <taxon>Actinomycetota</taxon>
        <taxon>Actinomycetes</taxon>
        <taxon>Streptosporangiales</taxon>
        <taxon>Streptosporangiaceae</taxon>
        <taxon>Nonomuraea</taxon>
    </lineage>
</organism>
<reference evidence="2 3" key="1">
    <citation type="submission" date="2024-09" db="EMBL/GenBank/DDBJ databases">
        <authorList>
            <person name="Sun Q."/>
            <person name="Mori K."/>
        </authorList>
    </citation>
    <scope>NUCLEOTIDE SEQUENCE [LARGE SCALE GENOMIC DNA]</scope>
    <source>
        <strain evidence="2 3">CCM 3426</strain>
    </source>
</reference>
<evidence type="ECO:0000313" key="3">
    <source>
        <dbReference type="Proteomes" id="UP001589647"/>
    </source>
</evidence>
<comment type="caution">
    <text evidence="2">The sequence shown here is derived from an EMBL/GenBank/DDBJ whole genome shotgun (WGS) entry which is preliminary data.</text>
</comment>
<proteinExistence type="predicted"/>
<feature type="chain" id="PRO_5045257788" evidence="1">
    <location>
        <begin position="20"/>
        <end position="144"/>
    </location>
</feature>
<evidence type="ECO:0000256" key="1">
    <source>
        <dbReference type="SAM" id="SignalP"/>
    </source>
</evidence>
<dbReference type="Proteomes" id="UP001589647">
    <property type="component" value="Unassembled WGS sequence"/>
</dbReference>
<dbReference type="InterPro" id="IPR021903">
    <property type="entry name" value="DUF3515"/>
</dbReference>
<dbReference type="PROSITE" id="PS51257">
    <property type="entry name" value="PROKAR_LIPOPROTEIN"/>
    <property type="match status" value="1"/>
</dbReference>
<dbReference type="RefSeq" id="WP_189646712.1">
    <property type="nucleotide sequence ID" value="NZ_BMRC01000003.1"/>
</dbReference>
<evidence type="ECO:0000313" key="2">
    <source>
        <dbReference type="EMBL" id="MFB9200821.1"/>
    </source>
</evidence>
<name>A0ABV5I8M9_9ACTN</name>
<sequence>MRAAAVLLLLLALAGCGGAVRVDPPAPSGEAAASCDRLASLLPKTLDGAERGTSEPASPYVAVWGEASIALRCGVPRPARMAPTDQLQEIDGVGWFADPERPILFTAVAAPTYVEVTVGGEHAATDVLAQLSRPIGQAVSTQSG</sequence>
<feature type="signal peptide" evidence="1">
    <location>
        <begin position="1"/>
        <end position="19"/>
    </location>
</feature>
<keyword evidence="3" id="KW-1185">Reference proteome</keyword>
<dbReference type="EMBL" id="JBHMEI010000003">
    <property type="protein sequence ID" value="MFB9200821.1"/>
    <property type="molecule type" value="Genomic_DNA"/>
</dbReference>
<accession>A0ABV5I8M9</accession>
<dbReference type="Pfam" id="PF12028">
    <property type="entry name" value="DUF3515"/>
    <property type="match status" value="1"/>
</dbReference>